<comment type="caution">
    <text evidence="2">The sequence shown here is derived from an EMBL/GenBank/DDBJ whole genome shotgun (WGS) entry which is preliminary data.</text>
</comment>
<dbReference type="Pfam" id="PF20274">
    <property type="entry name" value="cREC_REC"/>
    <property type="match status" value="1"/>
</dbReference>
<dbReference type="RefSeq" id="WP_142904548.1">
    <property type="nucleotide sequence ID" value="NZ_ML660093.1"/>
</dbReference>
<dbReference type="Proteomes" id="UP000319732">
    <property type="component" value="Unassembled WGS sequence"/>
</dbReference>
<feature type="domain" description="Cyclic-phosphate processing Receiver" evidence="1">
    <location>
        <begin position="17"/>
        <end position="82"/>
    </location>
</feature>
<keyword evidence="3" id="KW-1185">Reference proteome</keyword>
<sequence length="100" mass="11552">MRVLIGNTLAYAVDRFCPTARDGKRVLKENDVYTLYIDHRLVGRETGTDALRWSLEHDLTPQHVVLVTTNRNQRVAMGYLLEASGYRSADGINYRRWQGR</sequence>
<proteinExistence type="predicted"/>
<protein>
    <recommendedName>
        <fullName evidence="1">Cyclic-phosphate processing Receiver domain-containing protein</fullName>
    </recommendedName>
</protein>
<organism evidence="2 3">
    <name type="scientific">Exilibacterium tricleocarpae</name>
    <dbReference type="NCBI Taxonomy" id="2591008"/>
    <lineage>
        <taxon>Bacteria</taxon>
        <taxon>Pseudomonadati</taxon>
        <taxon>Pseudomonadota</taxon>
        <taxon>Gammaproteobacteria</taxon>
        <taxon>Cellvibrionales</taxon>
        <taxon>Cellvibrionaceae</taxon>
        <taxon>Exilibacterium</taxon>
    </lineage>
</organism>
<dbReference type="AlphaFoldDB" id="A0A545TND2"/>
<evidence type="ECO:0000313" key="2">
    <source>
        <dbReference type="EMBL" id="TQV78733.1"/>
    </source>
</evidence>
<evidence type="ECO:0000313" key="3">
    <source>
        <dbReference type="Proteomes" id="UP000319732"/>
    </source>
</evidence>
<dbReference type="InterPro" id="IPR046909">
    <property type="entry name" value="cREC_REC"/>
</dbReference>
<reference evidence="2 3" key="1">
    <citation type="submission" date="2019-06" db="EMBL/GenBank/DDBJ databases">
        <title>Whole genome sequence for Cellvibrionaceae sp. R142.</title>
        <authorList>
            <person name="Wang G."/>
        </authorList>
    </citation>
    <scope>NUCLEOTIDE SEQUENCE [LARGE SCALE GENOMIC DNA]</scope>
    <source>
        <strain evidence="2 3">R142</strain>
    </source>
</reference>
<gene>
    <name evidence="2" type="ORF">FKG94_11965</name>
</gene>
<accession>A0A545TND2</accession>
<name>A0A545TND2_9GAMM</name>
<dbReference type="EMBL" id="VHSG01000012">
    <property type="protein sequence ID" value="TQV78733.1"/>
    <property type="molecule type" value="Genomic_DNA"/>
</dbReference>
<evidence type="ECO:0000259" key="1">
    <source>
        <dbReference type="Pfam" id="PF20274"/>
    </source>
</evidence>